<evidence type="ECO:0000313" key="2">
    <source>
        <dbReference type="Proteomes" id="UP000076770"/>
    </source>
</evidence>
<name>A0A157T0V0_SACSO</name>
<proteinExistence type="predicted"/>
<dbReference type="Proteomes" id="UP000076770">
    <property type="component" value="Chromosome i"/>
</dbReference>
<dbReference type="RefSeq" id="WP_010923356.1">
    <property type="nucleotide sequence ID" value="NZ_LT549890.1"/>
</dbReference>
<sequence length="432" mass="49820">MEKLATLGSDKSVTTINAIMTELLTDLKPTQIIILRESPPHKRIEDNLKKALSYLGINVEVKDIVIGEGVKTWREKISEYDPDVLDITPGRKYMALTTANYSKAREVRYVYLKNENEGYRVFGYVPFNEIKIFNMRNGEEIKFRHLPLTTAGDELDSELDIESLTALYNILSLHGEVKIKLGDNNYIDDQKGDEFIELCKTRSGMRTFREEEKILDIIKKEDALFVADTNVYISLGNRIKRLFYDREKGFRLIPSTSVYRELKSKTQGTQKDPNLIKFILGLQTFKEVHLPSISQLEDRLKNQSYGDVELKKEVNRLKTAIPTNVYLVTMDQSLGLSASTEIKPIVLKTTTYHDRFDMGEYLNCLSYYHQYYNYKNGFNAKINKQLILELNGNNVVKITNTLTGEPKVDIKTLDKRYNYAKVLEVLKNTISQ</sequence>
<reference evidence="2" key="1">
    <citation type="submission" date="2016-04" db="EMBL/GenBank/DDBJ databases">
        <authorList>
            <person name="Shah S.A."/>
            <person name="Garrett R.A."/>
        </authorList>
    </citation>
    <scope>NUCLEOTIDE SEQUENCE [LARGE SCALE GENOMIC DNA]</scope>
    <source>
        <strain evidence="2">ATCC 35091 / DSM 1616 / JCM 8930 / NBRC 15331 / P1</strain>
    </source>
</reference>
<accession>A0A157T0V0</accession>
<protein>
    <recommendedName>
        <fullName evidence="3">PIN domain-containing protein</fullName>
    </recommendedName>
</protein>
<dbReference type="AlphaFoldDB" id="A0A157T0V0"/>
<dbReference type="CDD" id="cd18708">
    <property type="entry name" value="PIN_VapC-like"/>
    <property type="match status" value="1"/>
</dbReference>
<gene>
    <name evidence="1" type="ORF">SSOP1_1480</name>
</gene>
<dbReference type="EMBL" id="LT549890">
    <property type="protein sequence ID" value="SAI85034.1"/>
    <property type="molecule type" value="Genomic_DNA"/>
</dbReference>
<dbReference type="GeneID" id="71027434"/>
<evidence type="ECO:0000313" key="1">
    <source>
        <dbReference type="EMBL" id="SAI85034.1"/>
    </source>
</evidence>
<dbReference type="PATRIC" id="fig|2287.9.peg.1518"/>
<evidence type="ECO:0008006" key="3">
    <source>
        <dbReference type="Google" id="ProtNLM"/>
    </source>
</evidence>
<organism evidence="1 2">
    <name type="scientific">Saccharolobus solfataricus</name>
    <name type="common">Sulfolobus solfataricus</name>
    <dbReference type="NCBI Taxonomy" id="2287"/>
    <lineage>
        <taxon>Archaea</taxon>
        <taxon>Thermoproteota</taxon>
        <taxon>Thermoprotei</taxon>
        <taxon>Sulfolobales</taxon>
        <taxon>Sulfolobaceae</taxon>
        <taxon>Saccharolobus</taxon>
    </lineage>
</organism>